<dbReference type="NCBIfam" id="NF004514">
    <property type="entry name" value="PRK05855.1"/>
    <property type="match status" value="1"/>
</dbReference>
<dbReference type="InterPro" id="IPR020904">
    <property type="entry name" value="Sc_DH/Rdtase_CS"/>
</dbReference>
<dbReference type="RefSeq" id="WP_259630083.1">
    <property type="nucleotide sequence ID" value="NZ_JANYMP010000050.1"/>
</dbReference>
<dbReference type="EMBL" id="JANYMP010000050">
    <property type="protein sequence ID" value="MCS7484636.1"/>
    <property type="molecule type" value="Genomic_DNA"/>
</dbReference>
<dbReference type="CDD" id="cd05233">
    <property type="entry name" value="SDR_c"/>
    <property type="match status" value="1"/>
</dbReference>
<dbReference type="PANTHER" id="PTHR43391:SF12">
    <property type="entry name" value="OXIDOREDUCTASE EPHD-RELATED"/>
    <property type="match status" value="1"/>
</dbReference>
<dbReference type="Pfam" id="PF00106">
    <property type="entry name" value="adh_short"/>
    <property type="match status" value="1"/>
</dbReference>
<evidence type="ECO:0000259" key="3">
    <source>
        <dbReference type="Pfam" id="PF00561"/>
    </source>
</evidence>
<keyword evidence="2" id="KW-0560">Oxidoreductase</keyword>
<dbReference type="Proteomes" id="UP001141259">
    <property type="component" value="Unassembled WGS sequence"/>
</dbReference>
<feature type="domain" description="AB hydrolase-1" evidence="3">
    <location>
        <begin position="27"/>
        <end position="133"/>
    </location>
</feature>
<dbReference type="InterPro" id="IPR029058">
    <property type="entry name" value="AB_hydrolase_fold"/>
</dbReference>
<dbReference type="GO" id="GO:0016491">
    <property type="term" value="F:oxidoreductase activity"/>
    <property type="evidence" value="ECO:0007669"/>
    <property type="project" value="UniProtKB-KW"/>
</dbReference>
<gene>
    <name evidence="4" type="ORF">NZH93_48080</name>
</gene>
<keyword evidence="5" id="KW-1185">Reference proteome</keyword>
<evidence type="ECO:0000313" key="4">
    <source>
        <dbReference type="EMBL" id="MCS7484636.1"/>
    </source>
</evidence>
<comment type="similarity">
    <text evidence="1">Belongs to the short-chain dehydrogenases/reductases (SDR) family.</text>
</comment>
<name>A0A9X3AJX7_9PSEU</name>
<organism evidence="4 5">
    <name type="scientific">Umezawaea endophytica</name>
    <dbReference type="NCBI Taxonomy" id="1654476"/>
    <lineage>
        <taxon>Bacteria</taxon>
        <taxon>Bacillati</taxon>
        <taxon>Actinomycetota</taxon>
        <taxon>Actinomycetes</taxon>
        <taxon>Pseudonocardiales</taxon>
        <taxon>Pseudonocardiaceae</taxon>
        <taxon>Umezawaea</taxon>
    </lineage>
</organism>
<accession>A0A9X3AJX7</accession>
<dbReference type="PRINTS" id="PR00081">
    <property type="entry name" value="GDHRDH"/>
</dbReference>
<dbReference type="SUPFAM" id="SSF51735">
    <property type="entry name" value="NAD(P)-binding Rossmann-fold domains"/>
    <property type="match status" value="1"/>
</dbReference>
<comment type="caution">
    <text evidence="4">The sequence shown here is derived from an EMBL/GenBank/DDBJ whole genome shotgun (WGS) entry which is preliminary data.</text>
</comment>
<dbReference type="InterPro" id="IPR000073">
    <property type="entry name" value="AB_hydrolase_1"/>
</dbReference>
<proteinExistence type="inferred from homology"/>
<dbReference type="PRINTS" id="PR00080">
    <property type="entry name" value="SDRFAMILY"/>
</dbReference>
<dbReference type="PANTHER" id="PTHR43391">
    <property type="entry name" value="RETINOL DEHYDROGENASE-RELATED"/>
    <property type="match status" value="1"/>
</dbReference>
<dbReference type="Gene3D" id="3.40.50.1820">
    <property type="entry name" value="alpha/beta hydrolase"/>
    <property type="match status" value="1"/>
</dbReference>
<dbReference type="Pfam" id="PF00561">
    <property type="entry name" value="Abhydrolase_1"/>
    <property type="match status" value="1"/>
</dbReference>
<evidence type="ECO:0000256" key="1">
    <source>
        <dbReference type="ARBA" id="ARBA00006484"/>
    </source>
</evidence>
<reference evidence="4" key="1">
    <citation type="submission" date="2022-08" db="EMBL/GenBank/DDBJ databases">
        <authorList>
            <person name="Tistechok S."/>
            <person name="Samborskyy M."/>
            <person name="Roman I."/>
        </authorList>
    </citation>
    <scope>NUCLEOTIDE SEQUENCE</scope>
    <source>
        <strain evidence="4">DSM 103496</strain>
    </source>
</reference>
<dbReference type="SUPFAM" id="SSF53474">
    <property type="entry name" value="alpha/beta-Hydrolases"/>
    <property type="match status" value="1"/>
</dbReference>
<dbReference type="PROSITE" id="PS00061">
    <property type="entry name" value="ADH_SHORT"/>
    <property type="match status" value="1"/>
</dbReference>
<sequence length="536" mass="57601">MVVGCERAVVAGDLRIRVVEEGEPGAPVVVLVHGFPDTSAVWDGVVAGLVGRFRVVRYDTRGAGGSGRPEGLSGYRVERLAEDLAAVVKVVAPGRKVHLVGHDWGSTQSWVAVERYPELFASFTSISGPSLGHVSDWVRRNRRHPVKVFNLLKHSWYIAGFRVPVVPELVWRSKKVRAALNARHRELVNGLGLYRANVGSAPAPRRVDVPVMQIALRRDPFVKVGHLQAAEPWVENLTRRSLHASHWAPRTHPAAVARMVAEFVDGTPARRELVVITGAGSGIGRATALAFAVDGAEVVALDVDGAAAARTAREVRGHAYEVDVADGAALRAVAERVRVEHGVPDVVMANAGVVVAGAFLDTSEADWRRVVDVNLWGVVHTVRAFLPQLVERGEGGHVVVTASMASYFPSKALPAYSATKAAVLMLAECLAEEVKPNGIGVSAICPGVVHTDITRSATFAGADAATEQVKRDAVTRTYQLRGYGPERVATAVVRAVRQNRLLVPVTPESWLALLGSRVSPRAVRILGRLAGPTWRQ</sequence>
<dbReference type="Gene3D" id="3.40.50.720">
    <property type="entry name" value="NAD(P)-binding Rossmann-like Domain"/>
    <property type="match status" value="1"/>
</dbReference>
<dbReference type="FunFam" id="3.40.50.720:FF:000084">
    <property type="entry name" value="Short-chain dehydrogenase reductase"/>
    <property type="match status" value="1"/>
</dbReference>
<dbReference type="InterPro" id="IPR036291">
    <property type="entry name" value="NAD(P)-bd_dom_sf"/>
</dbReference>
<evidence type="ECO:0000256" key="2">
    <source>
        <dbReference type="ARBA" id="ARBA00023002"/>
    </source>
</evidence>
<dbReference type="InterPro" id="IPR002347">
    <property type="entry name" value="SDR_fam"/>
</dbReference>
<evidence type="ECO:0000313" key="5">
    <source>
        <dbReference type="Proteomes" id="UP001141259"/>
    </source>
</evidence>
<protein>
    <submittedName>
        <fullName evidence="4">SDR family oxidoreductase</fullName>
    </submittedName>
</protein>
<dbReference type="AlphaFoldDB" id="A0A9X3AJX7"/>